<evidence type="ECO:0000313" key="4">
    <source>
        <dbReference type="Proteomes" id="UP000297245"/>
    </source>
</evidence>
<evidence type="ECO:0000313" key="3">
    <source>
        <dbReference type="EMBL" id="THU90012.1"/>
    </source>
</evidence>
<reference evidence="3 4" key="1">
    <citation type="journal article" date="2019" name="Nat. Ecol. Evol.">
        <title>Megaphylogeny resolves global patterns of mushroom evolution.</title>
        <authorList>
            <person name="Varga T."/>
            <person name="Krizsan K."/>
            <person name="Foldi C."/>
            <person name="Dima B."/>
            <person name="Sanchez-Garcia M."/>
            <person name="Sanchez-Ramirez S."/>
            <person name="Szollosi G.J."/>
            <person name="Szarkandi J.G."/>
            <person name="Papp V."/>
            <person name="Albert L."/>
            <person name="Andreopoulos W."/>
            <person name="Angelini C."/>
            <person name="Antonin V."/>
            <person name="Barry K.W."/>
            <person name="Bougher N.L."/>
            <person name="Buchanan P."/>
            <person name="Buyck B."/>
            <person name="Bense V."/>
            <person name="Catcheside P."/>
            <person name="Chovatia M."/>
            <person name="Cooper J."/>
            <person name="Damon W."/>
            <person name="Desjardin D."/>
            <person name="Finy P."/>
            <person name="Geml J."/>
            <person name="Haridas S."/>
            <person name="Hughes K."/>
            <person name="Justo A."/>
            <person name="Karasinski D."/>
            <person name="Kautmanova I."/>
            <person name="Kiss B."/>
            <person name="Kocsube S."/>
            <person name="Kotiranta H."/>
            <person name="LaButti K.M."/>
            <person name="Lechner B.E."/>
            <person name="Liimatainen K."/>
            <person name="Lipzen A."/>
            <person name="Lukacs Z."/>
            <person name="Mihaltcheva S."/>
            <person name="Morgado L.N."/>
            <person name="Niskanen T."/>
            <person name="Noordeloos M.E."/>
            <person name="Ohm R.A."/>
            <person name="Ortiz-Santana B."/>
            <person name="Ovrebo C."/>
            <person name="Racz N."/>
            <person name="Riley R."/>
            <person name="Savchenko A."/>
            <person name="Shiryaev A."/>
            <person name="Soop K."/>
            <person name="Spirin V."/>
            <person name="Szebenyi C."/>
            <person name="Tomsovsky M."/>
            <person name="Tulloss R.E."/>
            <person name="Uehling J."/>
            <person name="Grigoriev I.V."/>
            <person name="Vagvolgyi C."/>
            <person name="Papp T."/>
            <person name="Martin F.M."/>
            <person name="Miettinen O."/>
            <person name="Hibbett D.S."/>
            <person name="Nagy L.G."/>
        </authorList>
    </citation>
    <scope>NUCLEOTIDE SEQUENCE [LARGE SCALE GENOMIC DNA]</scope>
    <source>
        <strain evidence="3 4">CBS 962.96</strain>
    </source>
</reference>
<dbReference type="GO" id="GO:0005524">
    <property type="term" value="F:ATP binding"/>
    <property type="evidence" value="ECO:0007669"/>
    <property type="project" value="UniProtKB-KW"/>
</dbReference>
<keyword evidence="4" id="KW-1185">Reference proteome</keyword>
<dbReference type="Proteomes" id="UP000297245">
    <property type="component" value="Unassembled WGS sequence"/>
</dbReference>
<dbReference type="Pfam" id="PF00012">
    <property type="entry name" value="HSP70"/>
    <property type="match status" value="1"/>
</dbReference>
<dbReference type="InterPro" id="IPR013126">
    <property type="entry name" value="Hsp_70_fam"/>
</dbReference>
<accession>A0A4S8LL77</accession>
<keyword evidence="1" id="KW-0547">Nucleotide-binding</keyword>
<dbReference type="AlphaFoldDB" id="A0A4S8LL77"/>
<proteinExistence type="predicted"/>
<sequence length="128" mass="14358">MTIYSFKLLLCVLRGKRNQSSFHLISYLLARLFEVKVPPISPAALVPSIDSVPLVSLFQLLRLRSKSTLSINTKLLCSQFESLVEPFVKRTVEPCKKVLSDAGAKANTINDVILDHLSFVSNAEKRRQ</sequence>
<dbReference type="Gene3D" id="3.90.640.10">
    <property type="entry name" value="Actin, Chain A, domain 4"/>
    <property type="match status" value="1"/>
</dbReference>
<evidence type="ECO:0000256" key="1">
    <source>
        <dbReference type="ARBA" id="ARBA00022741"/>
    </source>
</evidence>
<organism evidence="3 4">
    <name type="scientific">Dendrothele bispora (strain CBS 962.96)</name>
    <dbReference type="NCBI Taxonomy" id="1314807"/>
    <lineage>
        <taxon>Eukaryota</taxon>
        <taxon>Fungi</taxon>
        <taxon>Dikarya</taxon>
        <taxon>Basidiomycota</taxon>
        <taxon>Agaricomycotina</taxon>
        <taxon>Agaricomycetes</taxon>
        <taxon>Agaricomycetidae</taxon>
        <taxon>Agaricales</taxon>
        <taxon>Agaricales incertae sedis</taxon>
        <taxon>Dendrothele</taxon>
    </lineage>
</organism>
<dbReference type="GO" id="GO:0140662">
    <property type="term" value="F:ATP-dependent protein folding chaperone"/>
    <property type="evidence" value="ECO:0007669"/>
    <property type="project" value="InterPro"/>
</dbReference>
<gene>
    <name evidence="3" type="ORF">K435DRAFT_864724</name>
</gene>
<dbReference type="InterPro" id="IPR043129">
    <property type="entry name" value="ATPase_NBD"/>
</dbReference>
<keyword evidence="2" id="KW-0067">ATP-binding</keyword>
<dbReference type="SUPFAM" id="SSF53067">
    <property type="entry name" value="Actin-like ATPase domain"/>
    <property type="match status" value="1"/>
</dbReference>
<dbReference type="EMBL" id="ML179349">
    <property type="protein sequence ID" value="THU90012.1"/>
    <property type="molecule type" value="Genomic_DNA"/>
</dbReference>
<dbReference type="Gene3D" id="3.30.420.40">
    <property type="match status" value="1"/>
</dbReference>
<dbReference type="OrthoDB" id="3221276at2759"/>
<name>A0A4S8LL77_DENBC</name>
<evidence type="ECO:0000256" key="2">
    <source>
        <dbReference type="ARBA" id="ARBA00022840"/>
    </source>
</evidence>
<protein>
    <submittedName>
        <fullName evidence="3">Uncharacterized protein</fullName>
    </submittedName>
</protein>